<evidence type="ECO:0000313" key="2">
    <source>
        <dbReference type="Proteomes" id="UP000799436"/>
    </source>
</evidence>
<dbReference type="EMBL" id="ML995816">
    <property type="protein sequence ID" value="KAF2772163.1"/>
    <property type="molecule type" value="Genomic_DNA"/>
</dbReference>
<proteinExistence type="predicted"/>
<organism evidence="1 2">
    <name type="scientific">Teratosphaeria nubilosa</name>
    <dbReference type="NCBI Taxonomy" id="161662"/>
    <lineage>
        <taxon>Eukaryota</taxon>
        <taxon>Fungi</taxon>
        <taxon>Dikarya</taxon>
        <taxon>Ascomycota</taxon>
        <taxon>Pezizomycotina</taxon>
        <taxon>Dothideomycetes</taxon>
        <taxon>Dothideomycetidae</taxon>
        <taxon>Mycosphaerellales</taxon>
        <taxon>Teratosphaeriaceae</taxon>
        <taxon>Teratosphaeria</taxon>
    </lineage>
</organism>
<dbReference type="OrthoDB" id="5272396at2759"/>
<keyword evidence="2" id="KW-1185">Reference proteome</keyword>
<dbReference type="AlphaFoldDB" id="A0A6G1LGT1"/>
<reference evidence="1" key="1">
    <citation type="journal article" date="2020" name="Stud. Mycol.">
        <title>101 Dothideomycetes genomes: a test case for predicting lifestyles and emergence of pathogens.</title>
        <authorList>
            <person name="Haridas S."/>
            <person name="Albert R."/>
            <person name="Binder M."/>
            <person name="Bloem J."/>
            <person name="Labutti K."/>
            <person name="Salamov A."/>
            <person name="Andreopoulos B."/>
            <person name="Baker S."/>
            <person name="Barry K."/>
            <person name="Bills G."/>
            <person name="Bluhm B."/>
            <person name="Cannon C."/>
            <person name="Castanera R."/>
            <person name="Culley D."/>
            <person name="Daum C."/>
            <person name="Ezra D."/>
            <person name="Gonzalez J."/>
            <person name="Henrissat B."/>
            <person name="Kuo A."/>
            <person name="Liang C."/>
            <person name="Lipzen A."/>
            <person name="Lutzoni F."/>
            <person name="Magnuson J."/>
            <person name="Mondo S."/>
            <person name="Nolan M."/>
            <person name="Ohm R."/>
            <person name="Pangilinan J."/>
            <person name="Park H.-J."/>
            <person name="Ramirez L."/>
            <person name="Alfaro M."/>
            <person name="Sun H."/>
            <person name="Tritt A."/>
            <person name="Yoshinaga Y."/>
            <person name="Zwiers L.-H."/>
            <person name="Turgeon B."/>
            <person name="Goodwin S."/>
            <person name="Spatafora J."/>
            <person name="Crous P."/>
            <person name="Grigoriev I."/>
        </authorList>
    </citation>
    <scope>NUCLEOTIDE SEQUENCE</scope>
    <source>
        <strain evidence="1">CBS 116005</strain>
    </source>
</reference>
<sequence>MLEHNANTMQFAHQINVSHKDPFTLIPVIITKGPLNGRSALLLEDIVPLRFLDLLLRQMIYRLLLQEPQQITIVQDKPLRGSVPKLVLSTFQDQKLPHKGLVFDETARKSKKQEPSPLAIMRVSKLLLQESAAVMYGENSFTLSETSRRKEFLGAIGSMRRNVRFVSVREHGYTASARQPAEGHQRLARFDMPPHQHLGPKQK</sequence>
<dbReference type="Proteomes" id="UP000799436">
    <property type="component" value="Unassembled WGS sequence"/>
</dbReference>
<name>A0A6G1LGT1_9PEZI</name>
<accession>A0A6G1LGT1</accession>
<evidence type="ECO:0000313" key="1">
    <source>
        <dbReference type="EMBL" id="KAF2772163.1"/>
    </source>
</evidence>
<gene>
    <name evidence="1" type="ORF">EJ03DRAFT_348968</name>
</gene>
<protein>
    <submittedName>
        <fullName evidence="1">Uncharacterized protein</fullName>
    </submittedName>
</protein>